<comment type="caution">
    <text evidence="4">The sequence shown here is derived from an EMBL/GenBank/DDBJ whole genome shotgun (WGS) entry which is preliminary data.</text>
</comment>
<organism evidence="4 5">
    <name type="scientific">Anaerobacterium chartisolvens</name>
    <dbReference type="NCBI Taxonomy" id="1297424"/>
    <lineage>
        <taxon>Bacteria</taxon>
        <taxon>Bacillati</taxon>
        <taxon>Bacillota</taxon>
        <taxon>Clostridia</taxon>
        <taxon>Eubacteriales</taxon>
        <taxon>Oscillospiraceae</taxon>
        <taxon>Anaerobacterium</taxon>
    </lineage>
</organism>
<dbReference type="Pfam" id="PF04294">
    <property type="entry name" value="VanW"/>
    <property type="match status" value="1"/>
</dbReference>
<dbReference type="InterPro" id="IPR007391">
    <property type="entry name" value="Vancomycin_resist_VanW"/>
</dbReference>
<reference evidence="4 5" key="1">
    <citation type="submission" date="2018-07" db="EMBL/GenBank/DDBJ databases">
        <title>Genomic Encyclopedia of Type Strains, Phase IV (KMG-IV): sequencing the most valuable type-strain genomes for metagenomic binning, comparative biology and taxonomic classification.</title>
        <authorList>
            <person name="Goeker M."/>
        </authorList>
    </citation>
    <scope>NUCLEOTIDE SEQUENCE [LARGE SCALE GENOMIC DNA]</scope>
    <source>
        <strain evidence="4 5">DSM 27016</strain>
    </source>
</reference>
<dbReference type="InterPro" id="IPR052913">
    <property type="entry name" value="Glycopeptide_resist_protein"/>
</dbReference>
<dbReference type="InterPro" id="IPR011098">
    <property type="entry name" value="G5_dom"/>
</dbReference>
<dbReference type="OrthoDB" id="9797191at2"/>
<evidence type="ECO:0000259" key="3">
    <source>
        <dbReference type="SMART" id="SM01208"/>
    </source>
</evidence>
<evidence type="ECO:0000313" key="5">
    <source>
        <dbReference type="Proteomes" id="UP000253034"/>
    </source>
</evidence>
<protein>
    <submittedName>
        <fullName evidence="4">Surface rod structure-forming protein G</fullName>
    </submittedName>
</protein>
<dbReference type="EMBL" id="QPJT01000007">
    <property type="protein sequence ID" value="RCX17618.1"/>
    <property type="molecule type" value="Genomic_DNA"/>
</dbReference>
<name>A0A369BAJ4_9FIRM</name>
<evidence type="ECO:0000256" key="2">
    <source>
        <dbReference type="SAM" id="SignalP"/>
    </source>
</evidence>
<dbReference type="PANTHER" id="PTHR35788:SF1">
    <property type="entry name" value="EXPORTED PROTEIN"/>
    <property type="match status" value="1"/>
</dbReference>
<evidence type="ECO:0000256" key="1">
    <source>
        <dbReference type="ARBA" id="ARBA00022729"/>
    </source>
</evidence>
<dbReference type="RefSeq" id="WP_114297324.1">
    <property type="nucleotide sequence ID" value="NZ_QPJT01000007.1"/>
</dbReference>
<feature type="domain" description="G5" evidence="3">
    <location>
        <begin position="239"/>
        <end position="313"/>
    </location>
</feature>
<dbReference type="Proteomes" id="UP000253034">
    <property type="component" value="Unassembled WGS sequence"/>
</dbReference>
<gene>
    <name evidence="4" type="ORF">DFR58_107165</name>
</gene>
<feature type="signal peptide" evidence="2">
    <location>
        <begin position="1"/>
        <end position="25"/>
    </location>
</feature>
<feature type="chain" id="PRO_5038623128" evidence="2">
    <location>
        <begin position="26"/>
        <end position="314"/>
    </location>
</feature>
<accession>A0A369BAJ4</accession>
<dbReference type="AlphaFoldDB" id="A0A369BAJ4"/>
<sequence>MLNFKKIVCLVVAGLVFMASLQSVYAESALEDKKAGGDFMGIRAADEELELYGDEEPPAKSGAVRRVPWEDDIQFVKACEDNNTTIMLAAYRTVLRDPLPGEEENVHLAAGMLAGRVIKPGERFSQNGAIGPYIESRGFQKGPTYIGSRLTTTIGGGVCKIASTLYNVTILSNLEVVERYCHSMPVPYVPYGQDATVSYGSRDFKFRNNTPGPLLIWAQGIDNILYIAFYGQKEAPLVKWHHQTLNVQKAPKIYRTNSELDEGTEKVVSEGMDGATVKSWVTIVADDGAETTRNLGISYYKPMPYIIERNIKAP</sequence>
<keyword evidence="1 2" id="KW-0732">Signal</keyword>
<keyword evidence="5" id="KW-1185">Reference proteome</keyword>
<proteinExistence type="predicted"/>
<dbReference type="Pfam" id="PF07501">
    <property type="entry name" value="G5"/>
    <property type="match status" value="1"/>
</dbReference>
<dbReference type="PANTHER" id="PTHR35788">
    <property type="entry name" value="EXPORTED PROTEIN-RELATED"/>
    <property type="match status" value="1"/>
</dbReference>
<evidence type="ECO:0000313" key="4">
    <source>
        <dbReference type="EMBL" id="RCX17618.1"/>
    </source>
</evidence>
<dbReference type="SMART" id="SM01208">
    <property type="entry name" value="G5"/>
    <property type="match status" value="1"/>
</dbReference>